<dbReference type="PANTHER" id="PTHR42659:SF2">
    <property type="entry name" value="XANTHINE DEHYDROGENASE SUBUNIT C-RELATED"/>
    <property type="match status" value="1"/>
</dbReference>
<evidence type="ECO:0000259" key="4">
    <source>
        <dbReference type="PROSITE" id="PS51387"/>
    </source>
</evidence>
<comment type="caution">
    <text evidence="5">The sequence shown here is derived from an EMBL/GenBank/DDBJ whole genome shotgun (WGS) entry which is preliminary data.</text>
</comment>
<organism evidence="5 6">
    <name type="scientific">Paracerasibacillus soli</name>
    <dbReference type="NCBI Taxonomy" id="480284"/>
    <lineage>
        <taxon>Bacteria</taxon>
        <taxon>Bacillati</taxon>
        <taxon>Bacillota</taxon>
        <taxon>Bacilli</taxon>
        <taxon>Bacillales</taxon>
        <taxon>Bacillaceae</taxon>
        <taxon>Paracerasibacillus</taxon>
    </lineage>
</organism>
<feature type="domain" description="FAD-binding PCMH-type" evidence="4">
    <location>
        <begin position="1"/>
        <end position="205"/>
    </location>
</feature>
<dbReference type="Pfam" id="PF00941">
    <property type="entry name" value="FAD_binding_5"/>
    <property type="match status" value="1"/>
</dbReference>
<dbReference type="SUPFAM" id="SSF56176">
    <property type="entry name" value="FAD-binding/transporter-associated domain-like"/>
    <property type="match status" value="1"/>
</dbReference>
<evidence type="ECO:0000313" key="5">
    <source>
        <dbReference type="EMBL" id="MDY0407707.1"/>
    </source>
</evidence>
<keyword evidence="6" id="KW-1185">Reference proteome</keyword>
<evidence type="ECO:0000256" key="1">
    <source>
        <dbReference type="ARBA" id="ARBA00022630"/>
    </source>
</evidence>
<dbReference type="RefSeq" id="WP_320378499.1">
    <property type="nucleotide sequence ID" value="NZ_JAWDIQ010000001.1"/>
</dbReference>
<dbReference type="SMART" id="SM01092">
    <property type="entry name" value="CO_deh_flav_C"/>
    <property type="match status" value="1"/>
</dbReference>
<dbReference type="InterPro" id="IPR005107">
    <property type="entry name" value="CO_DH_flav_C"/>
</dbReference>
<keyword evidence="1" id="KW-0285">Flavoprotein</keyword>
<dbReference type="PANTHER" id="PTHR42659">
    <property type="entry name" value="XANTHINE DEHYDROGENASE SUBUNIT C-RELATED"/>
    <property type="match status" value="1"/>
</dbReference>
<dbReference type="PROSITE" id="PS51387">
    <property type="entry name" value="FAD_PCMH"/>
    <property type="match status" value="1"/>
</dbReference>
<dbReference type="Gene3D" id="3.30.390.50">
    <property type="entry name" value="CO dehydrogenase flavoprotein, C-terminal domain"/>
    <property type="match status" value="1"/>
</dbReference>
<dbReference type="InterPro" id="IPR016167">
    <property type="entry name" value="FAD-bd_PCMH_sub1"/>
</dbReference>
<sequence length="280" mass="31926">MISFDFEYASPQSIKEASETFQQFKRENKKAIYYAGGTEFISRARAGEIKADAIIDLKQVKECQQIGFANNQLVVGATRTLTDVEEGNFYPLLSDVIQHIAHRTARNKITIGGNLMSHLAYREAALPFLLADSTLEIATMDGNVRQVSIHDIFKQDLHLSEGEFIVQIMTDEKFLNMPHFHSKKTKQSKLNYPIVTLAALRVDEKIRVALSGAYPYPTRLLKLEKLMAAASKKFDGNIERVMKKLPTSIIDDMYASLEYRKFLLERSMIDMFQKLERMSS</sequence>
<evidence type="ECO:0000313" key="6">
    <source>
        <dbReference type="Proteomes" id="UP001275315"/>
    </source>
</evidence>
<dbReference type="Proteomes" id="UP001275315">
    <property type="component" value="Unassembled WGS sequence"/>
</dbReference>
<dbReference type="InterPro" id="IPR016166">
    <property type="entry name" value="FAD-bd_PCMH"/>
</dbReference>
<dbReference type="EMBL" id="JAWDIQ010000001">
    <property type="protein sequence ID" value="MDY0407707.1"/>
    <property type="molecule type" value="Genomic_DNA"/>
</dbReference>
<dbReference type="Gene3D" id="3.30.465.10">
    <property type="match status" value="1"/>
</dbReference>
<accession>A0ABU5CMW2</accession>
<dbReference type="Gene3D" id="3.30.43.10">
    <property type="entry name" value="Uridine Diphospho-n-acetylenolpyruvylglucosamine Reductase, domain 2"/>
    <property type="match status" value="1"/>
</dbReference>
<dbReference type="InterPro" id="IPR036318">
    <property type="entry name" value="FAD-bd_PCMH-like_sf"/>
</dbReference>
<keyword evidence="2" id="KW-0274">FAD</keyword>
<protein>
    <submittedName>
        <fullName evidence="5">FAD binding domain-containing protein</fullName>
    </submittedName>
</protein>
<gene>
    <name evidence="5" type="ORF">RWD45_02635</name>
</gene>
<reference evidence="5 6" key="1">
    <citation type="submission" date="2023-10" db="EMBL/GenBank/DDBJ databases">
        <title>Virgibacillus soli CC-YMP-6 genome.</title>
        <authorList>
            <person name="Miliotis G."/>
            <person name="Sengupta P."/>
            <person name="Hameed A."/>
            <person name="Chuvochina M."/>
            <person name="Mcdonagh F."/>
            <person name="Simpson A.C."/>
            <person name="Singh N.K."/>
            <person name="Rekha P.D."/>
            <person name="Raman K."/>
            <person name="Hugenholtz P."/>
            <person name="Venkateswaran K."/>
        </authorList>
    </citation>
    <scope>NUCLEOTIDE SEQUENCE [LARGE SCALE GENOMIC DNA]</scope>
    <source>
        <strain evidence="5 6">CC-YMP-6</strain>
    </source>
</reference>
<dbReference type="InterPro" id="IPR051312">
    <property type="entry name" value="Diverse_Substr_Oxidored"/>
</dbReference>
<keyword evidence="3" id="KW-0560">Oxidoreductase</keyword>
<dbReference type="InterPro" id="IPR002346">
    <property type="entry name" value="Mopterin_DH_FAD-bd"/>
</dbReference>
<dbReference type="SUPFAM" id="SSF55447">
    <property type="entry name" value="CO dehydrogenase flavoprotein C-terminal domain-like"/>
    <property type="match status" value="1"/>
</dbReference>
<name>A0ABU5CMW2_9BACI</name>
<dbReference type="InterPro" id="IPR036683">
    <property type="entry name" value="CO_DH_flav_C_dom_sf"/>
</dbReference>
<evidence type="ECO:0000256" key="3">
    <source>
        <dbReference type="ARBA" id="ARBA00023002"/>
    </source>
</evidence>
<proteinExistence type="predicted"/>
<evidence type="ECO:0000256" key="2">
    <source>
        <dbReference type="ARBA" id="ARBA00022827"/>
    </source>
</evidence>
<dbReference type="InterPro" id="IPR016169">
    <property type="entry name" value="FAD-bd_PCMH_sub2"/>
</dbReference>